<feature type="compositionally biased region" description="Basic and acidic residues" evidence="5">
    <location>
        <begin position="460"/>
        <end position="472"/>
    </location>
</feature>
<feature type="compositionally biased region" description="Polar residues" evidence="5">
    <location>
        <begin position="442"/>
        <end position="456"/>
    </location>
</feature>
<feature type="domain" description="EF-hand" evidence="6">
    <location>
        <begin position="610"/>
        <end position="645"/>
    </location>
</feature>
<dbReference type="InterPro" id="IPR011992">
    <property type="entry name" value="EF-hand-dom_pair"/>
</dbReference>
<keyword evidence="4" id="KW-0106">Calcium</keyword>
<dbReference type="SMART" id="SM00054">
    <property type="entry name" value="EFh"/>
    <property type="match status" value="3"/>
</dbReference>
<proteinExistence type="inferred from homology"/>
<reference evidence="8" key="1">
    <citation type="submission" date="2025-08" db="UniProtKB">
        <authorList>
            <consortium name="RefSeq"/>
        </authorList>
    </citation>
    <scope>IDENTIFICATION</scope>
    <source>
        <tissue evidence="8">Whole organism</tissue>
    </source>
</reference>
<evidence type="ECO:0000313" key="7">
    <source>
        <dbReference type="Proteomes" id="UP000694843"/>
    </source>
</evidence>
<comment type="similarity">
    <text evidence="1">Belongs to the recoverin family.</text>
</comment>
<dbReference type="SUPFAM" id="SSF47473">
    <property type="entry name" value="EF-hand"/>
    <property type="match status" value="1"/>
</dbReference>
<dbReference type="KEGG" id="hazt:108680087"/>
<dbReference type="RefSeq" id="XP_047736002.1">
    <property type="nucleotide sequence ID" value="XM_047880046.1"/>
</dbReference>
<dbReference type="GeneID" id="108680087"/>
<evidence type="ECO:0000256" key="4">
    <source>
        <dbReference type="ARBA" id="ARBA00022837"/>
    </source>
</evidence>
<evidence type="ECO:0000256" key="2">
    <source>
        <dbReference type="ARBA" id="ARBA00022723"/>
    </source>
</evidence>
<feature type="region of interest" description="Disordered" evidence="5">
    <location>
        <begin position="396"/>
        <end position="483"/>
    </location>
</feature>
<feature type="domain" description="EF-hand" evidence="6">
    <location>
        <begin position="658"/>
        <end position="693"/>
    </location>
</feature>
<dbReference type="InterPro" id="IPR028846">
    <property type="entry name" value="Recoverin"/>
</dbReference>
<dbReference type="InterPro" id="IPR018247">
    <property type="entry name" value="EF_Hand_1_Ca_BS"/>
</dbReference>
<dbReference type="Pfam" id="PF13499">
    <property type="entry name" value="EF-hand_7"/>
    <property type="match status" value="1"/>
</dbReference>
<evidence type="ECO:0000256" key="5">
    <source>
        <dbReference type="SAM" id="MobiDB-lite"/>
    </source>
</evidence>
<dbReference type="FunFam" id="1.10.238.10:FF:000009">
    <property type="entry name" value="Visinin-like protein 1"/>
    <property type="match status" value="1"/>
</dbReference>
<evidence type="ECO:0000256" key="3">
    <source>
        <dbReference type="ARBA" id="ARBA00022737"/>
    </source>
</evidence>
<name>A0A979FHC7_HYAAZ</name>
<evidence type="ECO:0000256" key="1">
    <source>
        <dbReference type="ARBA" id="ARBA00006049"/>
    </source>
</evidence>
<dbReference type="InterPro" id="IPR002048">
    <property type="entry name" value="EF_hand_dom"/>
</dbReference>
<evidence type="ECO:0000313" key="8">
    <source>
        <dbReference type="RefSeq" id="XP_047736002.1"/>
    </source>
</evidence>
<evidence type="ECO:0000259" key="6">
    <source>
        <dbReference type="PROSITE" id="PS50222"/>
    </source>
</evidence>
<feature type="compositionally biased region" description="Basic residues" evidence="5">
    <location>
        <begin position="473"/>
        <end position="483"/>
    </location>
</feature>
<dbReference type="PANTHER" id="PTHR23055:SF185">
    <property type="entry name" value="NEUROCALCIN HOMOLOG-LIKE PROTEIN"/>
    <property type="match status" value="1"/>
</dbReference>
<protein>
    <submittedName>
        <fullName evidence="8">Uncharacterized protein LOC108680087</fullName>
    </submittedName>
</protein>
<keyword evidence="2" id="KW-0479">Metal-binding</keyword>
<keyword evidence="3" id="KW-0677">Repeat</keyword>
<dbReference type="CDD" id="cd00051">
    <property type="entry name" value="EFh"/>
    <property type="match status" value="2"/>
</dbReference>
<dbReference type="PROSITE" id="PS50222">
    <property type="entry name" value="EF_HAND_2"/>
    <property type="match status" value="2"/>
</dbReference>
<dbReference type="PRINTS" id="PR00450">
    <property type="entry name" value="RECOVERIN"/>
</dbReference>
<sequence length="721" mass="81471">MYGMVGHSIEGCERKKKKSKNQSKNFSPKQGASIRAGVIIGGAVLGCKLPGNVEQPDELRSSSLDLGEGGRLLNYNDKLIVGTREQSYQLSTRDFPAFGQSCSRSKTEKCGWKDRFRRKRNDRESQCSNFGGGNGCVQNSELRRPILPRRDSREEAMAKLTLQSYSTSPSHVHRKLYDSPGSRGDGCSEGGRSRCETPLRFIDAHVNDVRIPIEKDYVEYDWSEAKALPCAYSSKSIKSKYSCDGLAVRNSNCCAHTCVPCYSYASKRYCIHCRRDLDCNSYVHDHRLDANVAELHHSTYSEVPIPVAFRSSFSLTDNICESSAGVSDACCSDPSPNDLHASSVCQTNLVAKSRSENLLSSLEKGSPRSSTLTKTEALRQNAIKIRNREMFSDIRPSCDERVTKSEESVFSGEVTSDELRERDRSTMNSARKSRASKSSDDLQSQATITHSSTQTPIIEPQEKSKKEDPREVAKRRKERERRRREAALPFIQRVYLMIKRLSGTDDEEEEEGDDFSLQVTRHRPEELDKLTRTTLFTRREIQLIYRGFKQECPTGMVDEDGFKKIFAQFFPLGDASKYAHYVFNTFKHNHQGQISFEDFLSALSTVSRGSTQDKLQWIFGLYDVNHDGFISKKEMEDVVRAIYEMLGRSTNPPMDEAAPRHHVDKVFRLIDSNNDGTITIEELAAFISQDETALQSLSMMDTVLYTRPPHPLITRPSLSNP</sequence>
<keyword evidence="7" id="KW-1185">Reference proteome</keyword>
<gene>
    <name evidence="8" type="primary">LOC108680087</name>
</gene>
<feature type="compositionally biased region" description="Basic and acidic residues" evidence="5">
    <location>
        <begin position="396"/>
        <end position="407"/>
    </location>
</feature>
<dbReference type="OrthoDB" id="191686at2759"/>
<dbReference type="AlphaFoldDB" id="A0A979FHC7"/>
<organism evidence="7 8">
    <name type="scientific">Hyalella azteca</name>
    <name type="common">Amphipod</name>
    <dbReference type="NCBI Taxonomy" id="294128"/>
    <lineage>
        <taxon>Eukaryota</taxon>
        <taxon>Metazoa</taxon>
        <taxon>Ecdysozoa</taxon>
        <taxon>Arthropoda</taxon>
        <taxon>Crustacea</taxon>
        <taxon>Multicrustacea</taxon>
        <taxon>Malacostraca</taxon>
        <taxon>Eumalacostraca</taxon>
        <taxon>Peracarida</taxon>
        <taxon>Amphipoda</taxon>
        <taxon>Senticaudata</taxon>
        <taxon>Talitrida</taxon>
        <taxon>Talitroidea</taxon>
        <taxon>Hyalellidae</taxon>
        <taxon>Hyalella</taxon>
    </lineage>
</organism>
<accession>A0A979FHC7</accession>
<feature type="region of interest" description="Disordered" evidence="5">
    <location>
        <begin position="1"/>
        <end position="30"/>
    </location>
</feature>
<dbReference type="PANTHER" id="PTHR23055">
    <property type="entry name" value="CALCIUM BINDING PROTEINS"/>
    <property type="match status" value="1"/>
</dbReference>
<dbReference type="GO" id="GO:0005509">
    <property type="term" value="F:calcium ion binding"/>
    <property type="evidence" value="ECO:0007669"/>
    <property type="project" value="InterPro"/>
</dbReference>
<dbReference type="Proteomes" id="UP000694843">
    <property type="component" value="Unplaced"/>
</dbReference>
<dbReference type="Gene3D" id="1.10.238.10">
    <property type="entry name" value="EF-hand"/>
    <property type="match status" value="1"/>
</dbReference>
<dbReference type="PROSITE" id="PS00018">
    <property type="entry name" value="EF_HAND_1"/>
    <property type="match status" value="2"/>
</dbReference>